<dbReference type="eggNOG" id="COG0792">
    <property type="taxonomic scope" value="Bacteria"/>
</dbReference>
<dbReference type="InterPro" id="IPR003509">
    <property type="entry name" value="UPF0102_YraN-like"/>
</dbReference>
<dbReference type="InterPro" id="IPR011856">
    <property type="entry name" value="tRNA_endonuc-like_dom_sf"/>
</dbReference>
<dbReference type="Pfam" id="PF02021">
    <property type="entry name" value="UPF0102"/>
    <property type="match status" value="1"/>
</dbReference>
<gene>
    <name evidence="3" type="ordered locus">Clocel_1769</name>
</gene>
<evidence type="ECO:0000313" key="3">
    <source>
        <dbReference type="EMBL" id="ADL51513.1"/>
    </source>
</evidence>
<dbReference type="AlphaFoldDB" id="D9SKL7"/>
<dbReference type="HAMAP" id="MF_00048">
    <property type="entry name" value="UPF0102"/>
    <property type="match status" value="1"/>
</dbReference>
<evidence type="ECO:0000256" key="1">
    <source>
        <dbReference type="ARBA" id="ARBA00006738"/>
    </source>
</evidence>
<dbReference type="NCBIfam" id="NF009150">
    <property type="entry name" value="PRK12497.1-3"/>
    <property type="match status" value="1"/>
</dbReference>
<dbReference type="InterPro" id="IPR011335">
    <property type="entry name" value="Restrct_endonuc-II-like"/>
</dbReference>
<dbReference type="Gene3D" id="3.40.1350.10">
    <property type="match status" value="1"/>
</dbReference>
<organism evidence="3 4">
    <name type="scientific">Clostridium cellulovorans (strain ATCC 35296 / DSM 3052 / OCM 3 / 743B)</name>
    <dbReference type="NCBI Taxonomy" id="573061"/>
    <lineage>
        <taxon>Bacteria</taxon>
        <taxon>Bacillati</taxon>
        <taxon>Bacillota</taxon>
        <taxon>Clostridia</taxon>
        <taxon>Eubacteriales</taxon>
        <taxon>Clostridiaceae</taxon>
        <taxon>Clostridium</taxon>
    </lineage>
</organism>
<dbReference type="RefSeq" id="WP_010077274.1">
    <property type="nucleotide sequence ID" value="NC_014393.1"/>
</dbReference>
<dbReference type="PANTHER" id="PTHR34039">
    <property type="entry name" value="UPF0102 PROTEIN YRAN"/>
    <property type="match status" value="1"/>
</dbReference>
<dbReference type="HOGENOM" id="CLU_115353_3_1_9"/>
<keyword evidence="4" id="KW-1185">Reference proteome</keyword>
<dbReference type="GO" id="GO:0003676">
    <property type="term" value="F:nucleic acid binding"/>
    <property type="evidence" value="ECO:0007669"/>
    <property type="project" value="InterPro"/>
</dbReference>
<sequence length="124" mass="14738">MKNLKVAVGKYGEDIAEEYLKKQGYHILNRNFRSYHGEIDIIARDNLSIAFIEVKTRYNMGYGVPCESVNSYKQLKLCKVAKYYISINKLSDCNFRFDVLEIFLNYNNDHKFFNLFKNAFYFIE</sequence>
<dbReference type="OrthoDB" id="9802516at2"/>
<name>D9SKL7_CLOC7</name>
<dbReference type="NCBIfam" id="TIGR00252">
    <property type="entry name" value="YraN family protein"/>
    <property type="match status" value="1"/>
</dbReference>
<reference evidence="3 4" key="1">
    <citation type="submission" date="2010-08" db="EMBL/GenBank/DDBJ databases">
        <title>Complete sequence of Clostridium cellulovorans 743B.</title>
        <authorList>
            <consortium name="US DOE Joint Genome Institute"/>
            <person name="Lucas S."/>
            <person name="Copeland A."/>
            <person name="Lapidus A."/>
            <person name="Cheng J.-F."/>
            <person name="Bruce D."/>
            <person name="Goodwin L."/>
            <person name="Pitluck S."/>
            <person name="Chertkov O."/>
            <person name="Detter J.C."/>
            <person name="Han C."/>
            <person name="Tapia R."/>
            <person name="Land M."/>
            <person name="Hauser L."/>
            <person name="Chang Y.-J."/>
            <person name="Jeffries C."/>
            <person name="Kyrpides N."/>
            <person name="Ivanova N."/>
            <person name="Mikhailova N."/>
            <person name="Hemme C.L."/>
            <person name="Woyke T."/>
        </authorList>
    </citation>
    <scope>NUCLEOTIDE SEQUENCE [LARGE SCALE GENOMIC DNA]</scope>
    <source>
        <strain evidence="4">ATCC 35296 / DSM 3052 / OCM 3 / 743B</strain>
    </source>
</reference>
<accession>D9SKL7</accession>
<protein>
    <recommendedName>
        <fullName evidence="2">UPF0102 protein Clocel_1769</fullName>
    </recommendedName>
</protein>
<evidence type="ECO:0000256" key="2">
    <source>
        <dbReference type="HAMAP-Rule" id="MF_00048"/>
    </source>
</evidence>
<proteinExistence type="inferred from homology"/>
<comment type="similarity">
    <text evidence="1 2">Belongs to the UPF0102 family.</text>
</comment>
<dbReference type="EMBL" id="CP002160">
    <property type="protein sequence ID" value="ADL51513.1"/>
    <property type="molecule type" value="Genomic_DNA"/>
</dbReference>
<dbReference type="KEGG" id="ccb:Clocel_1769"/>
<dbReference type="Proteomes" id="UP000002730">
    <property type="component" value="Chromosome"/>
</dbReference>
<dbReference type="PANTHER" id="PTHR34039:SF1">
    <property type="entry name" value="UPF0102 PROTEIN YRAN"/>
    <property type="match status" value="1"/>
</dbReference>
<dbReference type="CDD" id="cd20736">
    <property type="entry name" value="PoNe_Nuclease"/>
    <property type="match status" value="1"/>
</dbReference>
<dbReference type="SUPFAM" id="SSF52980">
    <property type="entry name" value="Restriction endonuclease-like"/>
    <property type="match status" value="1"/>
</dbReference>
<evidence type="ECO:0000313" key="4">
    <source>
        <dbReference type="Proteomes" id="UP000002730"/>
    </source>
</evidence>
<dbReference type="STRING" id="573061.Clocel_1769"/>